<evidence type="ECO:0000256" key="1">
    <source>
        <dbReference type="ARBA" id="ARBA00010552"/>
    </source>
</evidence>
<dbReference type="SUPFAM" id="SSF55298">
    <property type="entry name" value="YjgF-like"/>
    <property type="match status" value="1"/>
</dbReference>
<protein>
    <submittedName>
        <fullName evidence="2">Ribonuclease UK114</fullName>
    </submittedName>
</protein>
<proteinExistence type="inferred from homology"/>
<dbReference type="NCBIfam" id="TIGR00004">
    <property type="entry name" value="Rid family detoxifying hydrolase"/>
    <property type="match status" value="1"/>
</dbReference>
<comment type="similarity">
    <text evidence="1">Belongs to the RutC family.</text>
</comment>
<gene>
    <name evidence="2" type="ORF">Bpfe_001645</name>
</gene>
<dbReference type="PROSITE" id="PS01094">
    <property type="entry name" value="UPF0076"/>
    <property type="match status" value="1"/>
</dbReference>
<dbReference type="InterPro" id="IPR006056">
    <property type="entry name" value="RidA"/>
</dbReference>
<evidence type="ECO:0000313" key="2">
    <source>
        <dbReference type="EMBL" id="KAK0068682.1"/>
    </source>
</evidence>
<dbReference type="AlphaFoldDB" id="A0AAD8C9A1"/>
<dbReference type="InterPro" id="IPR006175">
    <property type="entry name" value="YjgF/YER057c/UK114"/>
</dbReference>
<sequence length="138" mass="14501">MNMAATSVRKVITASKAPTPRAPYSQGVQINNTLYISGQTGGNSETQTIVSGGVVAEVEQALKNIGAILEAAGSSFDKVVKCTVSLQDINDFAAVNEVYSRYFPNIKPARAAYQAAALPRGAKVEIEAIAIVGEIIDE</sequence>
<accession>A0AAD8C9A1</accession>
<evidence type="ECO:0000313" key="3">
    <source>
        <dbReference type="Proteomes" id="UP001233172"/>
    </source>
</evidence>
<dbReference type="CDD" id="cd00448">
    <property type="entry name" value="YjgF_YER057c_UK114_family"/>
    <property type="match status" value="1"/>
</dbReference>
<dbReference type="FunFam" id="3.30.1330.40:FF:000001">
    <property type="entry name" value="L-PSP family endoribonuclease"/>
    <property type="match status" value="1"/>
</dbReference>
<dbReference type="PANTHER" id="PTHR11803">
    <property type="entry name" value="2-IMINOBUTANOATE/2-IMINOPROPANOATE DEAMINASE RIDA"/>
    <property type="match status" value="1"/>
</dbReference>
<dbReference type="GO" id="GO:0019239">
    <property type="term" value="F:deaminase activity"/>
    <property type="evidence" value="ECO:0007669"/>
    <property type="project" value="TreeGrafter"/>
</dbReference>
<reference evidence="2" key="1">
    <citation type="journal article" date="2023" name="PLoS Negl. Trop. Dis.">
        <title>A genome sequence for Biomphalaria pfeifferi, the major vector snail for the human-infecting parasite Schistosoma mansoni.</title>
        <authorList>
            <person name="Bu L."/>
            <person name="Lu L."/>
            <person name="Laidemitt M.R."/>
            <person name="Zhang S.M."/>
            <person name="Mutuku M."/>
            <person name="Mkoji G."/>
            <person name="Steinauer M."/>
            <person name="Loker E.S."/>
        </authorList>
    </citation>
    <scope>NUCLEOTIDE SEQUENCE</scope>
    <source>
        <strain evidence="2">KasaAsao</strain>
    </source>
</reference>
<dbReference type="InterPro" id="IPR035959">
    <property type="entry name" value="RutC-like_sf"/>
</dbReference>
<organism evidence="2 3">
    <name type="scientific">Biomphalaria pfeifferi</name>
    <name type="common">Bloodfluke planorb</name>
    <name type="synonym">Freshwater snail</name>
    <dbReference type="NCBI Taxonomy" id="112525"/>
    <lineage>
        <taxon>Eukaryota</taxon>
        <taxon>Metazoa</taxon>
        <taxon>Spiralia</taxon>
        <taxon>Lophotrochozoa</taxon>
        <taxon>Mollusca</taxon>
        <taxon>Gastropoda</taxon>
        <taxon>Heterobranchia</taxon>
        <taxon>Euthyneura</taxon>
        <taxon>Panpulmonata</taxon>
        <taxon>Hygrophila</taxon>
        <taxon>Lymnaeoidea</taxon>
        <taxon>Planorbidae</taxon>
        <taxon>Biomphalaria</taxon>
    </lineage>
</organism>
<dbReference type="Proteomes" id="UP001233172">
    <property type="component" value="Unassembled WGS sequence"/>
</dbReference>
<name>A0AAD8C9A1_BIOPF</name>
<dbReference type="GO" id="GO:0005829">
    <property type="term" value="C:cytosol"/>
    <property type="evidence" value="ECO:0007669"/>
    <property type="project" value="TreeGrafter"/>
</dbReference>
<comment type="caution">
    <text evidence="2">The sequence shown here is derived from an EMBL/GenBank/DDBJ whole genome shotgun (WGS) entry which is preliminary data.</text>
</comment>
<reference evidence="2" key="2">
    <citation type="submission" date="2023-04" db="EMBL/GenBank/DDBJ databases">
        <authorList>
            <person name="Bu L."/>
            <person name="Lu L."/>
            <person name="Laidemitt M.R."/>
            <person name="Zhang S.M."/>
            <person name="Mutuku M."/>
            <person name="Mkoji G."/>
            <person name="Steinauer M."/>
            <person name="Loker E.S."/>
        </authorList>
    </citation>
    <scope>NUCLEOTIDE SEQUENCE</scope>
    <source>
        <strain evidence="2">KasaAsao</strain>
        <tissue evidence="2">Whole Snail</tissue>
    </source>
</reference>
<dbReference type="EMBL" id="JASAOG010000004">
    <property type="protein sequence ID" value="KAK0068682.1"/>
    <property type="molecule type" value="Genomic_DNA"/>
</dbReference>
<dbReference type="PANTHER" id="PTHR11803:SF39">
    <property type="entry name" value="2-IMINOBUTANOATE_2-IMINOPROPANOATE DEAMINASE"/>
    <property type="match status" value="1"/>
</dbReference>
<dbReference type="Pfam" id="PF01042">
    <property type="entry name" value="Ribonuc_L-PSP"/>
    <property type="match status" value="1"/>
</dbReference>
<dbReference type="GO" id="GO:0005739">
    <property type="term" value="C:mitochondrion"/>
    <property type="evidence" value="ECO:0007669"/>
    <property type="project" value="TreeGrafter"/>
</dbReference>
<dbReference type="Gene3D" id="3.30.1330.40">
    <property type="entry name" value="RutC-like"/>
    <property type="match status" value="1"/>
</dbReference>
<dbReference type="InterPro" id="IPR019897">
    <property type="entry name" value="RidA_CS"/>
</dbReference>
<keyword evidence="3" id="KW-1185">Reference proteome</keyword>